<keyword evidence="2" id="KW-1185">Reference proteome</keyword>
<dbReference type="Proteomes" id="UP001497535">
    <property type="component" value="Unassembled WGS sequence"/>
</dbReference>
<proteinExistence type="predicted"/>
<comment type="caution">
    <text evidence="1">The sequence shown here is derived from an EMBL/GenBank/DDBJ whole genome shotgun (WGS) entry which is preliminary data.</text>
</comment>
<organism evidence="1 2">
    <name type="scientific">Meloidogyne enterolobii</name>
    <name type="common">Root-knot nematode worm</name>
    <name type="synonym">Meloidogyne mayaguensis</name>
    <dbReference type="NCBI Taxonomy" id="390850"/>
    <lineage>
        <taxon>Eukaryota</taxon>
        <taxon>Metazoa</taxon>
        <taxon>Ecdysozoa</taxon>
        <taxon>Nematoda</taxon>
        <taxon>Chromadorea</taxon>
        <taxon>Rhabditida</taxon>
        <taxon>Tylenchina</taxon>
        <taxon>Tylenchomorpha</taxon>
        <taxon>Tylenchoidea</taxon>
        <taxon>Meloidogynidae</taxon>
        <taxon>Meloidogyninae</taxon>
        <taxon>Meloidogyne</taxon>
    </lineage>
</organism>
<name>A0ACB0XYQ8_MELEN</name>
<evidence type="ECO:0000313" key="2">
    <source>
        <dbReference type="Proteomes" id="UP001497535"/>
    </source>
</evidence>
<accession>A0ACB0XYQ8</accession>
<evidence type="ECO:0000313" key="1">
    <source>
        <dbReference type="EMBL" id="CAK5023290.1"/>
    </source>
</evidence>
<sequence>MTATTSSSTSSPPTFLDGIFRSRHSRGECISPLELEAIVAVQQLAVFVESIAVSEMLPRTPELIFVNLTTLEGQPHCLELTSKGWRVTSLRTDCMHGDFTKMEMFTNYYNSFNELMNFISPKYLNLKENDEEYINNNNNNFHHNSTECSSNSISDSEELFSSNNSL</sequence>
<reference evidence="1" key="1">
    <citation type="submission" date="2023-11" db="EMBL/GenBank/DDBJ databases">
        <authorList>
            <person name="Poullet M."/>
        </authorList>
    </citation>
    <scope>NUCLEOTIDE SEQUENCE</scope>
    <source>
        <strain evidence="1">E1834</strain>
    </source>
</reference>
<dbReference type="EMBL" id="CAVMJV010000004">
    <property type="protein sequence ID" value="CAK5023290.1"/>
    <property type="molecule type" value="Genomic_DNA"/>
</dbReference>
<protein>
    <submittedName>
        <fullName evidence="1">Uncharacterized protein</fullName>
    </submittedName>
</protein>
<gene>
    <name evidence="1" type="ORF">MENTE1834_LOCUS5153</name>
</gene>